<accession>A0A261TIS4</accession>
<keyword evidence="9" id="KW-1185">Reference proteome</keyword>
<organism evidence="8 9">
    <name type="scientific">Bordetella genomosp. 5</name>
    <dbReference type="NCBI Taxonomy" id="1395608"/>
    <lineage>
        <taxon>Bacteria</taxon>
        <taxon>Pseudomonadati</taxon>
        <taxon>Pseudomonadota</taxon>
        <taxon>Betaproteobacteria</taxon>
        <taxon>Burkholderiales</taxon>
        <taxon>Alcaligenaceae</taxon>
        <taxon>Bordetella</taxon>
    </lineage>
</organism>
<feature type="transmembrane region" description="Helical" evidence="7">
    <location>
        <begin position="100"/>
        <end position="119"/>
    </location>
</feature>
<dbReference type="PANTHER" id="PTHR30213:SF1">
    <property type="entry name" value="INNER MEMBRANE PROTEIN YHJD"/>
    <property type="match status" value="1"/>
</dbReference>
<evidence type="ECO:0000256" key="2">
    <source>
        <dbReference type="ARBA" id="ARBA00022475"/>
    </source>
</evidence>
<comment type="caution">
    <text evidence="8">The sequence shown here is derived from an EMBL/GenBank/DDBJ whole genome shotgun (WGS) entry which is preliminary data.</text>
</comment>
<dbReference type="Pfam" id="PF03631">
    <property type="entry name" value="Virul_fac_BrkB"/>
    <property type="match status" value="1"/>
</dbReference>
<dbReference type="AlphaFoldDB" id="A0A261TIS4"/>
<evidence type="ECO:0000256" key="4">
    <source>
        <dbReference type="ARBA" id="ARBA00022989"/>
    </source>
</evidence>
<feature type="transmembrane region" description="Helical" evidence="7">
    <location>
        <begin position="150"/>
        <end position="173"/>
    </location>
</feature>
<gene>
    <name evidence="8" type="ORF">CAL25_15025</name>
</gene>
<feature type="transmembrane region" description="Helical" evidence="7">
    <location>
        <begin position="185"/>
        <end position="210"/>
    </location>
</feature>
<feature type="transmembrane region" description="Helical" evidence="7">
    <location>
        <begin position="38"/>
        <end position="61"/>
    </location>
</feature>
<evidence type="ECO:0000313" key="8">
    <source>
        <dbReference type="EMBL" id="OZI49092.1"/>
    </source>
</evidence>
<dbReference type="GO" id="GO:0005886">
    <property type="term" value="C:plasma membrane"/>
    <property type="evidence" value="ECO:0007669"/>
    <property type="project" value="UniProtKB-SubCell"/>
</dbReference>
<keyword evidence="4 7" id="KW-1133">Transmembrane helix</keyword>
<evidence type="ECO:0000313" key="9">
    <source>
        <dbReference type="Proteomes" id="UP000216913"/>
    </source>
</evidence>
<feature type="compositionally biased region" description="Polar residues" evidence="6">
    <location>
        <begin position="333"/>
        <end position="342"/>
    </location>
</feature>
<dbReference type="EMBL" id="NEVP01000009">
    <property type="protein sequence ID" value="OZI49092.1"/>
    <property type="molecule type" value="Genomic_DNA"/>
</dbReference>
<keyword evidence="5 7" id="KW-0472">Membrane</keyword>
<evidence type="ECO:0000256" key="1">
    <source>
        <dbReference type="ARBA" id="ARBA00004651"/>
    </source>
</evidence>
<evidence type="ECO:0000256" key="5">
    <source>
        <dbReference type="ARBA" id="ARBA00023136"/>
    </source>
</evidence>
<feature type="transmembrane region" description="Helical" evidence="7">
    <location>
        <begin position="253"/>
        <end position="280"/>
    </location>
</feature>
<sequence length="352" mass="37436">MRAPTLLRFLRPRELFGLLKDSANQWSRHRASSKGAALSLYMVFSLAPMLILVIAVAGAFFGEEAVRSELFGQVRDLTGERGAEVIQTVLASAHESGKGWLAALFSISVLVFSATTAFAELKASLDELWEADPDQSSGIQGLVRSRMLSFGLVLVLGLFLLLSLMVNAAMGVARGYYGDLWTNSYVAIIGEWISSLFSFAVVTALFAVVFKLLPSANVLWRHVIPGAVVTAALFLIGKWGIGLYLGNGAATSAYGAAGSLIALLLWIYYSAQIFFFGAVFTRQYSLRAERLEQGAATGDAPTGATPVPPAGSPAADPATARPMTPETAPGTAHPQTNTVPQTPSAPPRQDLP</sequence>
<protein>
    <submittedName>
        <fullName evidence="8">Uncharacterized protein</fullName>
    </submittedName>
</protein>
<evidence type="ECO:0000256" key="7">
    <source>
        <dbReference type="SAM" id="Phobius"/>
    </source>
</evidence>
<dbReference type="PANTHER" id="PTHR30213">
    <property type="entry name" value="INNER MEMBRANE PROTEIN YHJD"/>
    <property type="match status" value="1"/>
</dbReference>
<evidence type="ECO:0000256" key="6">
    <source>
        <dbReference type="SAM" id="MobiDB-lite"/>
    </source>
</evidence>
<comment type="subcellular location">
    <subcellularLocation>
        <location evidence="1">Cell membrane</location>
        <topology evidence="1">Multi-pass membrane protein</topology>
    </subcellularLocation>
</comment>
<proteinExistence type="predicted"/>
<feature type="region of interest" description="Disordered" evidence="6">
    <location>
        <begin position="295"/>
        <end position="352"/>
    </location>
</feature>
<keyword evidence="3 7" id="KW-0812">Transmembrane</keyword>
<name>A0A261TIS4_9BORD</name>
<feature type="compositionally biased region" description="Low complexity" evidence="6">
    <location>
        <begin position="295"/>
        <end position="305"/>
    </location>
</feature>
<dbReference type="NCBIfam" id="TIGR00765">
    <property type="entry name" value="yihY_not_rbn"/>
    <property type="match status" value="1"/>
</dbReference>
<reference evidence="8 9" key="1">
    <citation type="submission" date="2017-05" db="EMBL/GenBank/DDBJ databases">
        <title>Complete and WGS of Bordetella genogroups.</title>
        <authorList>
            <person name="Spilker T."/>
            <person name="LiPuma J."/>
        </authorList>
    </citation>
    <scope>NUCLEOTIDE SEQUENCE [LARGE SCALE GENOMIC DNA]</scope>
    <source>
        <strain evidence="8 9">AU10456</strain>
    </source>
</reference>
<keyword evidence="2" id="KW-1003">Cell membrane</keyword>
<dbReference type="InterPro" id="IPR017039">
    <property type="entry name" value="Virul_fac_BrkB"/>
</dbReference>
<evidence type="ECO:0000256" key="3">
    <source>
        <dbReference type="ARBA" id="ARBA00022692"/>
    </source>
</evidence>
<dbReference type="Proteomes" id="UP000216913">
    <property type="component" value="Unassembled WGS sequence"/>
</dbReference>
<feature type="transmembrane region" description="Helical" evidence="7">
    <location>
        <begin position="222"/>
        <end position="241"/>
    </location>
</feature>